<evidence type="ECO:0000313" key="3">
    <source>
        <dbReference type="EMBL" id="SNS76907.1"/>
    </source>
</evidence>
<keyword evidence="4" id="KW-1185">Reference proteome</keyword>
<dbReference type="OrthoDB" id="34166at2"/>
<reference evidence="4" key="1">
    <citation type="submission" date="2017-06" db="EMBL/GenBank/DDBJ databases">
        <authorList>
            <person name="Varghese N."/>
            <person name="Submissions S."/>
        </authorList>
    </citation>
    <scope>NUCLEOTIDE SEQUENCE [LARGE SCALE GENOMIC DNA]</scope>
    <source>
        <strain evidence="4">DSM 45423</strain>
    </source>
</reference>
<evidence type="ECO:0000256" key="1">
    <source>
        <dbReference type="ARBA" id="ARBA00004948"/>
    </source>
</evidence>
<comment type="pathway">
    <text evidence="1">Cofactor biosynthesis; thiamine diphosphate biosynthesis.</text>
</comment>
<feature type="domain" description="Thiaminase-2/PQQC" evidence="2">
    <location>
        <begin position="16"/>
        <end position="203"/>
    </location>
</feature>
<dbReference type="GO" id="GO:0005829">
    <property type="term" value="C:cytosol"/>
    <property type="evidence" value="ECO:0007669"/>
    <property type="project" value="TreeGrafter"/>
</dbReference>
<evidence type="ECO:0000259" key="2">
    <source>
        <dbReference type="Pfam" id="PF03070"/>
    </source>
</evidence>
<dbReference type="CDD" id="cd19368">
    <property type="entry name" value="TenA_C_AtTH2-like"/>
    <property type="match status" value="1"/>
</dbReference>
<accession>A0A239H684</accession>
<dbReference type="Proteomes" id="UP000198386">
    <property type="component" value="Unassembled WGS sequence"/>
</dbReference>
<proteinExistence type="predicted"/>
<dbReference type="Gene3D" id="1.20.910.10">
    <property type="entry name" value="Heme oxygenase-like"/>
    <property type="match status" value="1"/>
</dbReference>
<name>A0A239H684_9ACTN</name>
<dbReference type="SUPFAM" id="SSF48613">
    <property type="entry name" value="Heme oxygenase-like"/>
    <property type="match status" value="1"/>
</dbReference>
<organism evidence="3 4">
    <name type="scientific">Geodermatophilus saharensis</name>
    <dbReference type="NCBI Taxonomy" id="1137994"/>
    <lineage>
        <taxon>Bacteria</taxon>
        <taxon>Bacillati</taxon>
        <taxon>Actinomycetota</taxon>
        <taxon>Actinomycetes</taxon>
        <taxon>Geodermatophilales</taxon>
        <taxon>Geodermatophilaceae</taxon>
        <taxon>Geodermatophilus</taxon>
    </lineage>
</organism>
<evidence type="ECO:0000313" key="4">
    <source>
        <dbReference type="Proteomes" id="UP000198386"/>
    </source>
</evidence>
<protein>
    <submittedName>
        <fullName evidence="3">Thiaminase (Transcriptional activator TenA)</fullName>
    </submittedName>
</protein>
<dbReference type="RefSeq" id="WP_089405382.1">
    <property type="nucleotide sequence ID" value="NZ_FZOH01000008.1"/>
</dbReference>
<dbReference type="AlphaFoldDB" id="A0A239H684"/>
<dbReference type="InterPro" id="IPR004305">
    <property type="entry name" value="Thiaminase-2/PQQC"/>
</dbReference>
<dbReference type="PANTHER" id="PTHR43198">
    <property type="entry name" value="BIFUNCTIONAL TH2 PROTEIN"/>
    <property type="match status" value="1"/>
</dbReference>
<sequence>MTLSAELWAGSADLAAAAVGHPFVTGIGDGTLPRERFAGYVAQDAFFLEAFARAYALGVAHSRDRATLDAFADLLAGVRDELRLHDGYAARWGVDLAAVEPAPATLAYTEFLLATAALGDLGEVAAAMTPCMRLYAHLGQALAGPATGPYREWVDTYADAGFEELAATLEALLDRLAADTPAVRRAYRRAMELELGFFDAAWDPGAAPRGRGTVAAE</sequence>
<gene>
    <name evidence="3" type="ORF">SAMN04488107_3713</name>
</gene>
<dbReference type="EMBL" id="FZOH01000008">
    <property type="protein sequence ID" value="SNS76907.1"/>
    <property type="molecule type" value="Genomic_DNA"/>
</dbReference>
<dbReference type="InterPro" id="IPR050967">
    <property type="entry name" value="Thiamine_Salvage_TenA"/>
</dbReference>
<dbReference type="PANTHER" id="PTHR43198:SF2">
    <property type="entry name" value="SI:CH1073-67J19.1-RELATED"/>
    <property type="match status" value="1"/>
</dbReference>
<dbReference type="InterPro" id="IPR016084">
    <property type="entry name" value="Haem_Oase-like_multi-hlx"/>
</dbReference>
<dbReference type="Pfam" id="PF03070">
    <property type="entry name" value="TENA_THI-4"/>
    <property type="match status" value="1"/>
</dbReference>